<dbReference type="InterPro" id="IPR036388">
    <property type="entry name" value="WH-like_DNA-bd_sf"/>
</dbReference>
<dbReference type="PANTHER" id="PTHR47691:SF3">
    <property type="entry name" value="HTH-TYPE TRANSCRIPTIONAL REGULATOR RV0890C-RELATED"/>
    <property type="match status" value="1"/>
</dbReference>
<dbReference type="InterPro" id="IPR000792">
    <property type="entry name" value="Tscrpt_reg_LuxR_C"/>
</dbReference>
<evidence type="ECO:0000313" key="2">
    <source>
        <dbReference type="EMBL" id="USQ77338.1"/>
    </source>
</evidence>
<gene>
    <name evidence="2" type="ORF">NF557_05345</name>
</gene>
<proteinExistence type="predicted"/>
<reference evidence="2" key="1">
    <citation type="submission" date="2022-06" db="EMBL/GenBank/DDBJ databases">
        <title>Ornithinimicrobium JY.X270.</title>
        <authorList>
            <person name="Huang Y."/>
        </authorList>
    </citation>
    <scope>NUCLEOTIDE SEQUENCE</scope>
    <source>
        <strain evidence="2">JY.X270</strain>
    </source>
</reference>
<dbReference type="Pfam" id="PF00196">
    <property type="entry name" value="GerE"/>
    <property type="match status" value="1"/>
</dbReference>
<dbReference type="PROSITE" id="PS50043">
    <property type="entry name" value="HTH_LUXR_2"/>
    <property type="match status" value="1"/>
</dbReference>
<accession>A0ABY4YKK3</accession>
<keyword evidence="3" id="KW-1185">Reference proteome</keyword>
<name>A0ABY4YKK3_9MICO</name>
<evidence type="ECO:0000313" key="3">
    <source>
        <dbReference type="Proteomes" id="UP001056535"/>
    </source>
</evidence>
<dbReference type="Proteomes" id="UP001056535">
    <property type="component" value="Chromosome"/>
</dbReference>
<dbReference type="PANTHER" id="PTHR47691">
    <property type="entry name" value="REGULATOR-RELATED"/>
    <property type="match status" value="1"/>
</dbReference>
<dbReference type="InterPro" id="IPR016032">
    <property type="entry name" value="Sig_transdc_resp-reg_C-effctor"/>
</dbReference>
<evidence type="ECO:0000259" key="1">
    <source>
        <dbReference type="PROSITE" id="PS50043"/>
    </source>
</evidence>
<dbReference type="RefSeq" id="WP_252622359.1">
    <property type="nucleotide sequence ID" value="NZ_CP099490.1"/>
</dbReference>
<dbReference type="EMBL" id="CP099490">
    <property type="protein sequence ID" value="USQ77338.1"/>
    <property type="molecule type" value="Genomic_DNA"/>
</dbReference>
<sequence length="798" mass="85145">MPWRRTLHAREDLLRTARRLLAQDSTRVLTLTGLPGVGRTSLARALVAGGAPQQLPVPFIDARRATEPGALARTVLDAAAVFDLIVVDDADLAPSAAAELTRVFDTQPDARLVVTAGAPLRLPGEAVVRVPPLPEPDLSDDPETYAVQPAVRLFLDSAERSGATLTPDRETLQDVAAICTALGGLPQAIVLAAARTPTLTPATLRSLLADAPPSTVIAHQSAAHGHDLFTAIAWSESLLDGSARELLADLAVFASAVPLEAIVEVIAQDDLVNPLAVLVDSHLAQPVHYDTGSVYRLSPLVREHAATLLSRRPERAAELRARHTHWALGVAHESGKLTVSGMTTDALWLAAELEPEIMAALQRSVDNGDVEAAAQLLLGIVPCWFSQAVTESEKGWIDRVLALVEEHETDQELLAMLLAWRGLVGVELATEAAGVAAALPDLQQARDLAEPIGGQLLTRVLMLSVLAGRVMGDRSALEPLCRRGLEVAGQLGDVAAMTSFEAWAGMLAHQRGDIDEALRCARAAFERAQRLGNPRVMLLPAALLRTLPSGTPIGDDVPSFAELLDSARRVQDNRSLAWILPSATMSALVDGDLDTAATLAVEALRRARASGNPRRYLVPTLTTTLLAHERGDDHVSARLQGALSPFRQVLAPALPPWVVRDYGDSIFGPQPDLALPPTAEEALALLQVAGEDALSYARSLAAAPAIRLVAPLEDTTGLLPRPEELTDREREVLGNLPSGASNKELSVQLGISAKTVMHHTSSIYRKLGVRGRSEAISWVLRHQDELGQGDEHARGNRA</sequence>
<dbReference type="CDD" id="cd06170">
    <property type="entry name" value="LuxR_C_like"/>
    <property type="match status" value="1"/>
</dbReference>
<dbReference type="Gene3D" id="3.40.50.300">
    <property type="entry name" value="P-loop containing nucleotide triphosphate hydrolases"/>
    <property type="match status" value="1"/>
</dbReference>
<protein>
    <submittedName>
        <fullName evidence="2">LuxR C-terminal-related transcriptional regulator</fullName>
    </submittedName>
</protein>
<feature type="domain" description="HTH luxR-type" evidence="1">
    <location>
        <begin position="718"/>
        <end position="783"/>
    </location>
</feature>
<dbReference type="Gene3D" id="1.10.10.10">
    <property type="entry name" value="Winged helix-like DNA-binding domain superfamily/Winged helix DNA-binding domain"/>
    <property type="match status" value="1"/>
</dbReference>
<dbReference type="SMART" id="SM00421">
    <property type="entry name" value="HTH_LUXR"/>
    <property type="match status" value="1"/>
</dbReference>
<dbReference type="InterPro" id="IPR027417">
    <property type="entry name" value="P-loop_NTPase"/>
</dbReference>
<dbReference type="SUPFAM" id="SSF52540">
    <property type="entry name" value="P-loop containing nucleoside triphosphate hydrolases"/>
    <property type="match status" value="1"/>
</dbReference>
<dbReference type="PRINTS" id="PR00038">
    <property type="entry name" value="HTHLUXR"/>
</dbReference>
<dbReference type="SUPFAM" id="SSF46894">
    <property type="entry name" value="C-terminal effector domain of the bipartite response regulators"/>
    <property type="match status" value="1"/>
</dbReference>
<organism evidence="2 3">
    <name type="scientific">Ornithinimicrobium cryptoxanthini</name>
    <dbReference type="NCBI Taxonomy" id="2934161"/>
    <lineage>
        <taxon>Bacteria</taxon>
        <taxon>Bacillati</taxon>
        <taxon>Actinomycetota</taxon>
        <taxon>Actinomycetes</taxon>
        <taxon>Micrococcales</taxon>
        <taxon>Ornithinimicrobiaceae</taxon>
        <taxon>Ornithinimicrobium</taxon>
    </lineage>
</organism>